<evidence type="ECO:0000256" key="1">
    <source>
        <dbReference type="SAM" id="Phobius"/>
    </source>
</evidence>
<keyword evidence="1" id="KW-0812">Transmembrane</keyword>
<name>A0A370WXM0_9GAMM</name>
<sequence length="406" mass="43921">MPVELPTAQWDTTPPALPRPIAWAALFVVVMLAGAASTLLMWPEGESTHTTWFWLRLLVFPALAWCLLFGLRWLYHEQEEARLHAEDEALAADRANALHFAQEPLAVLDARYLCAMGYGGVAAKIAAGQSQLESREPISGGTSVRHTTLDMDGLTQEDRFQSCFAILLRSLAVSLAGLPRGAPLSVYLQLPATAPHDDVLKRWQQSWRATECHCAETTLLTSERGIMELDAWLDIRGGPQLERFVLFVAVQLHEKAEADSAEAAVALLLGWAPFTAREGLTPQALLHRPVEDTRNSTHETLSQALLWGNTDATKVESLWHAGLGEAKRSALTQASSDMSLAVSPAETLGGTHDIDVAMGQAGVASAWLALALAVEHASHTQTPQLVASRQNTLCAAVVQPAAASQE</sequence>
<dbReference type="RefSeq" id="WP_115496029.1">
    <property type="nucleotide sequence ID" value="NZ_QRBE01000007.1"/>
</dbReference>
<dbReference type="AlphaFoldDB" id="A0A370WXM0"/>
<comment type="caution">
    <text evidence="2">The sequence shown here is derived from an EMBL/GenBank/DDBJ whole genome shotgun (WGS) entry which is preliminary data.</text>
</comment>
<dbReference type="Proteomes" id="UP000254258">
    <property type="component" value="Unassembled WGS sequence"/>
</dbReference>
<evidence type="ECO:0000313" key="2">
    <source>
        <dbReference type="EMBL" id="RDS80884.1"/>
    </source>
</evidence>
<keyword evidence="3" id="KW-1185">Reference proteome</keyword>
<gene>
    <name evidence="2" type="ORF">DWU98_13195</name>
</gene>
<proteinExistence type="predicted"/>
<dbReference type="EMBL" id="QRBE01000007">
    <property type="protein sequence ID" value="RDS80884.1"/>
    <property type="molecule type" value="Genomic_DNA"/>
</dbReference>
<protein>
    <submittedName>
        <fullName evidence="2">Uncharacterized protein</fullName>
    </submittedName>
</protein>
<feature type="transmembrane region" description="Helical" evidence="1">
    <location>
        <begin position="54"/>
        <end position="75"/>
    </location>
</feature>
<reference evidence="2 3" key="1">
    <citation type="submission" date="2018-07" db="EMBL/GenBank/DDBJ databases">
        <title>Dyella monticola sp. nov. and Dyella psychrodurans sp. nov. isolated from monsoon evergreen broad-leaved forest soil of Dinghu Mountain, China.</title>
        <authorList>
            <person name="Gao Z."/>
            <person name="Qiu L."/>
        </authorList>
    </citation>
    <scope>NUCLEOTIDE SEQUENCE [LARGE SCALE GENOMIC DNA]</scope>
    <source>
        <strain evidence="2 3">4G-K06</strain>
    </source>
</reference>
<keyword evidence="1" id="KW-1133">Transmembrane helix</keyword>
<evidence type="ECO:0000313" key="3">
    <source>
        <dbReference type="Proteomes" id="UP000254258"/>
    </source>
</evidence>
<feature type="transmembrane region" description="Helical" evidence="1">
    <location>
        <begin position="20"/>
        <end position="42"/>
    </location>
</feature>
<dbReference type="OrthoDB" id="8964452at2"/>
<keyword evidence="1" id="KW-0472">Membrane</keyword>
<accession>A0A370WXM0</accession>
<organism evidence="2 3">
    <name type="scientific">Dyella monticola</name>
    <dbReference type="NCBI Taxonomy" id="1927958"/>
    <lineage>
        <taxon>Bacteria</taxon>
        <taxon>Pseudomonadati</taxon>
        <taxon>Pseudomonadota</taxon>
        <taxon>Gammaproteobacteria</taxon>
        <taxon>Lysobacterales</taxon>
        <taxon>Rhodanobacteraceae</taxon>
        <taxon>Dyella</taxon>
    </lineage>
</organism>